<keyword evidence="4 6" id="KW-0472">Membrane</keyword>
<keyword evidence="8" id="KW-1185">Reference proteome</keyword>
<organism evidence="7 8">
    <name type="scientific">Actinomadura fulvescens</name>
    <dbReference type="NCBI Taxonomy" id="46160"/>
    <lineage>
        <taxon>Bacteria</taxon>
        <taxon>Bacillati</taxon>
        <taxon>Actinomycetota</taxon>
        <taxon>Actinomycetes</taxon>
        <taxon>Streptosporangiales</taxon>
        <taxon>Thermomonosporaceae</taxon>
        <taxon>Actinomadura</taxon>
    </lineage>
</organism>
<evidence type="ECO:0000256" key="1">
    <source>
        <dbReference type="ARBA" id="ARBA00004141"/>
    </source>
</evidence>
<feature type="transmembrane region" description="Helical" evidence="6">
    <location>
        <begin position="123"/>
        <end position="141"/>
    </location>
</feature>
<dbReference type="InterPro" id="IPR019109">
    <property type="entry name" value="MamF_MmsF"/>
</dbReference>
<reference evidence="7 8" key="1">
    <citation type="journal article" date="2019" name="Int. J. Syst. Evol. Microbiol.">
        <title>The Global Catalogue of Microorganisms (GCM) 10K type strain sequencing project: providing services to taxonomists for standard genome sequencing and annotation.</title>
        <authorList>
            <consortium name="The Broad Institute Genomics Platform"/>
            <consortium name="The Broad Institute Genome Sequencing Center for Infectious Disease"/>
            <person name="Wu L."/>
            <person name="Ma J."/>
        </authorList>
    </citation>
    <scope>NUCLEOTIDE SEQUENCE [LARGE SCALE GENOMIC DNA]</scope>
    <source>
        <strain evidence="7 8">JCM 6833</strain>
    </source>
</reference>
<keyword evidence="3 6" id="KW-1133">Transmembrane helix</keyword>
<dbReference type="Proteomes" id="UP001501509">
    <property type="component" value="Unassembled WGS sequence"/>
</dbReference>
<feature type="transmembrane region" description="Helical" evidence="6">
    <location>
        <begin position="147"/>
        <end position="172"/>
    </location>
</feature>
<evidence type="ECO:0000256" key="6">
    <source>
        <dbReference type="SAM" id="Phobius"/>
    </source>
</evidence>
<evidence type="ECO:0000313" key="8">
    <source>
        <dbReference type="Proteomes" id="UP001501509"/>
    </source>
</evidence>
<accession>A0ABN3P9I2</accession>
<gene>
    <name evidence="7" type="ORF">GCM10010411_03710</name>
</gene>
<evidence type="ECO:0008006" key="9">
    <source>
        <dbReference type="Google" id="ProtNLM"/>
    </source>
</evidence>
<dbReference type="EMBL" id="BAAATD010000001">
    <property type="protein sequence ID" value="GAA2574900.1"/>
    <property type="molecule type" value="Genomic_DNA"/>
</dbReference>
<feature type="compositionally biased region" description="Low complexity" evidence="5">
    <location>
        <begin position="24"/>
        <end position="33"/>
    </location>
</feature>
<feature type="transmembrane region" description="Helical" evidence="6">
    <location>
        <begin position="81"/>
        <end position="103"/>
    </location>
</feature>
<protein>
    <recommendedName>
        <fullName evidence="9">DUF4870 domain-containing protein</fullName>
    </recommendedName>
</protein>
<comment type="caution">
    <text evidence="7">The sequence shown here is derived from an EMBL/GenBank/DDBJ whole genome shotgun (WGS) entry which is preliminary data.</text>
</comment>
<feature type="compositionally biased region" description="Pro residues" evidence="5">
    <location>
        <begin position="1"/>
        <end position="23"/>
    </location>
</feature>
<dbReference type="RefSeq" id="WP_344537036.1">
    <property type="nucleotide sequence ID" value="NZ_BAAATD010000001.1"/>
</dbReference>
<evidence type="ECO:0000256" key="5">
    <source>
        <dbReference type="SAM" id="MobiDB-lite"/>
    </source>
</evidence>
<evidence type="ECO:0000256" key="3">
    <source>
        <dbReference type="ARBA" id="ARBA00022989"/>
    </source>
</evidence>
<evidence type="ECO:0000256" key="2">
    <source>
        <dbReference type="ARBA" id="ARBA00022692"/>
    </source>
</evidence>
<proteinExistence type="predicted"/>
<sequence length="192" mass="20820">MTDQPPPHPSPYGQPPSDSPPPGYGQVPQYGQPPGYGPPGGAQPPGDGPPPGGPYDPQWGYGPPGVPQGPRVQPSGDDTTWAIMSYVGTILIGFLAPLIIYFVKRKHSALVRYHAAQALNYQLTALIQMVVPLLVAIPLAILTDEPLWFLIAVPAYALHFFAQYVVLIMGAVKAGKGLYYRFPTWLCFRMVR</sequence>
<keyword evidence="2 6" id="KW-0812">Transmembrane</keyword>
<comment type="subcellular location">
    <subcellularLocation>
        <location evidence="1">Membrane</location>
        <topology evidence="1">Multi-pass membrane protein</topology>
    </subcellularLocation>
</comment>
<evidence type="ECO:0000313" key="7">
    <source>
        <dbReference type="EMBL" id="GAA2574900.1"/>
    </source>
</evidence>
<dbReference type="Pfam" id="PF09685">
    <property type="entry name" value="MamF_MmsF"/>
    <property type="match status" value="1"/>
</dbReference>
<name>A0ABN3P9I2_9ACTN</name>
<feature type="region of interest" description="Disordered" evidence="5">
    <location>
        <begin position="1"/>
        <end position="74"/>
    </location>
</feature>
<evidence type="ECO:0000256" key="4">
    <source>
        <dbReference type="ARBA" id="ARBA00023136"/>
    </source>
</evidence>